<keyword evidence="3" id="KW-1185">Reference proteome</keyword>
<evidence type="ECO:0000256" key="1">
    <source>
        <dbReference type="SAM" id="Phobius"/>
    </source>
</evidence>
<sequence>MIREWIKAVRRASGVFFLFTSLTLLFYSGIVWFQNEYEKKHRYDEPEGAAMKVAVPVEEVDIRWLERLLLFYLDGE</sequence>
<name>A0ABZ2N2J6_9BACI</name>
<protein>
    <submittedName>
        <fullName evidence="2">DUF4227 family protein</fullName>
    </submittedName>
</protein>
<dbReference type="InterPro" id="IPR025321">
    <property type="entry name" value="DUF4227"/>
</dbReference>
<keyword evidence="1" id="KW-1133">Transmembrane helix</keyword>
<dbReference type="Pfam" id="PF14004">
    <property type="entry name" value="DUF4227"/>
    <property type="match status" value="1"/>
</dbReference>
<evidence type="ECO:0000313" key="3">
    <source>
        <dbReference type="Proteomes" id="UP001387364"/>
    </source>
</evidence>
<dbReference type="RefSeq" id="WP_338749940.1">
    <property type="nucleotide sequence ID" value="NZ_CP147404.1"/>
</dbReference>
<proteinExistence type="predicted"/>
<dbReference type="Proteomes" id="UP001387364">
    <property type="component" value="Chromosome"/>
</dbReference>
<gene>
    <name evidence="2" type="ORF">WDJ61_11780</name>
</gene>
<keyword evidence="1" id="KW-0472">Membrane</keyword>
<feature type="transmembrane region" description="Helical" evidence="1">
    <location>
        <begin position="12"/>
        <end position="33"/>
    </location>
</feature>
<evidence type="ECO:0000313" key="2">
    <source>
        <dbReference type="EMBL" id="WXB91944.1"/>
    </source>
</evidence>
<dbReference type="EMBL" id="CP147404">
    <property type="protein sequence ID" value="WXB91944.1"/>
    <property type="molecule type" value="Genomic_DNA"/>
</dbReference>
<organism evidence="2 3">
    <name type="scientific">Bacillus kandeliae</name>
    <dbReference type="NCBI Taxonomy" id="3129297"/>
    <lineage>
        <taxon>Bacteria</taxon>
        <taxon>Bacillati</taxon>
        <taxon>Bacillota</taxon>
        <taxon>Bacilli</taxon>
        <taxon>Bacillales</taxon>
        <taxon>Bacillaceae</taxon>
        <taxon>Bacillus</taxon>
    </lineage>
</organism>
<reference evidence="2 3" key="1">
    <citation type="submission" date="2024-02" db="EMBL/GenBank/DDBJ databases">
        <title>Seven novel Bacillus-like species.</title>
        <authorList>
            <person name="Liu G."/>
        </authorList>
    </citation>
    <scope>NUCLEOTIDE SEQUENCE [LARGE SCALE GENOMIC DNA]</scope>
    <source>
        <strain evidence="2 3">FJAT-52991</strain>
    </source>
</reference>
<accession>A0ABZ2N2J6</accession>
<keyword evidence="1" id="KW-0812">Transmembrane</keyword>